<evidence type="ECO:0000313" key="3">
    <source>
        <dbReference type="EMBL" id="KAE9151355.1"/>
    </source>
</evidence>
<accession>A0A6A3Z0F9</accession>
<evidence type="ECO:0000313" key="13">
    <source>
        <dbReference type="Proteomes" id="UP000440732"/>
    </source>
</evidence>
<organism evidence="4 10">
    <name type="scientific">Phytophthora fragariae</name>
    <dbReference type="NCBI Taxonomy" id="53985"/>
    <lineage>
        <taxon>Eukaryota</taxon>
        <taxon>Sar</taxon>
        <taxon>Stramenopiles</taxon>
        <taxon>Oomycota</taxon>
        <taxon>Peronosporomycetes</taxon>
        <taxon>Peronosporales</taxon>
        <taxon>Peronosporaceae</taxon>
        <taxon>Phytophthora</taxon>
    </lineage>
</organism>
<dbReference type="EMBL" id="QXFY01008249">
    <property type="protein sequence ID" value="KAE9264527.1"/>
    <property type="molecule type" value="Genomic_DNA"/>
</dbReference>
<evidence type="ECO:0000313" key="10">
    <source>
        <dbReference type="Proteomes" id="UP000433483"/>
    </source>
</evidence>
<evidence type="ECO:0000313" key="6">
    <source>
        <dbReference type="EMBL" id="KAE9262945.1"/>
    </source>
</evidence>
<dbReference type="EMBL" id="QXFW01000148">
    <property type="protein sequence ID" value="KAE9023041.1"/>
    <property type="molecule type" value="Genomic_DNA"/>
</dbReference>
<gene>
    <name evidence="8" type="ORF">PF001_g4290</name>
    <name evidence="5" type="ORF">PF002_g5868</name>
    <name evidence="4" type="ORF">PF005_g5234</name>
    <name evidence="3" type="ORF">PF006_g4357</name>
    <name evidence="2" type="ORF">PF007_g5242</name>
    <name evidence="7" type="ORF">PF008_g32097</name>
    <name evidence="6" type="ORF">PF008_g32480</name>
    <name evidence="9" type="ORF">PF008_g4199</name>
    <name evidence="1" type="ORF">PF011_g4182</name>
</gene>
<reference evidence="10 11" key="1">
    <citation type="submission" date="2018-08" db="EMBL/GenBank/DDBJ databases">
        <title>Genomic investigation of the strawberry pathogen Phytophthora fragariae indicates pathogenicity is determined by transcriptional variation in three key races.</title>
        <authorList>
            <person name="Adams T.M."/>
            <person name="Armitage A.D."/>
            <person name="Sobczyk M.K."/>
            <person name="Bates H.J."/>
            <person name="Dunwell J.M."/>
            <person name="Nellist C.F."/>
            <person name="Harrison R.J."/>
        </authorList>
    </citation>
    <scope>NUCLEOTIDE SEQUENCE [LARGE SCALE GENOMIC DNA]</scope>
    <source>
        <strain evidence="8 11">A4</strain>
        <strain evidence="5 12">BC-1</strain>
        <strain evidence="4 10">NOV-27</strain>
        <strain evidence="3 13">NOV-5</strain>
        <strain evidence="2 14">NOV-71</strain>
        <strain evidence="6 16">NOV-77</strain>
        <strain evidence="1 15">SCRP245</strain>
    </source>
</reference>
<dbReference type="EMBL" id="QXGB01000179">
    <property type="protein sequence ID" value="KAE9226168.1"/>
    <property type="molecule type" value="Genomic_DNA"/>
</dbReference>
<dbReference type="EMBL" id="QXGA01000151">
    <property type="protein sequence ID" value="KAE9151355.1"/>
    <property type="molecule type" value="Genomic_DNA"/>
</dbReference>
<evidence type="ECO:0000313" key="11">
    <source>
        <dbReference type="Proteomes" id="UP000437068"/>
    </source>
</evidence>
<evidence type="ECO:0000313" key="14">
    <source>
        <dbReference type="Proteomes" id="UP000441208"/>
    </source>
</evidence>
<evidence type="ECO:0000313" key="15">
    <source>
        <dbReference type="Proteomes" id="UP000460718"/>
    </source>
</evidence>
<dbReference type="AlphaFoldDB" id="A0A6A3Z0F9"/>
<dbReference type="Proteomes" id="UP000460718">
    <property type="component" value="Unassembled WGS sequence"/>
</dbReference>
<evidence type="ECO:0000313" key="8">
    <source>
        <dbReference type="EMBL" id="KAE9322692.1"/>
    </source>
</evidence>
<evidence type="ECO:0000313" key="1">
    <source>
        <dbReference type="EMBL" id="KAE9023041.1"/>
    </source>
</evidence>
<evidence type="ECO:0000313" key="2">
    <source>
        <dbReference type="EMBL" id="KAE9128512.1"/>
    </source>
</evidence>
<comment type="caution">
    <text evidence="4">The sequence shown here is derived from an EMBL/GenBank/DDBJ whole genome shotgun (WGS) entry which is preliminary data.</text>
</comment>
<dbReference type="Proteomes" id="UP000441208">
    <property type="component" value="Unassembled WGS sequence"/>
</dbReference>
<evidence type="ECO:0000313" key="16">
    <source>
        <dbReference type="Proteomes" id="UP000486351"/>
    </source>
</evidence>
<dbReference type="EMBL" id="QXGD01000197">
    <property type="protein sequence ID" value="KAE9248268.1"/>
    <property type="molecule type" value="Genomic_DNA"/>
</dbReference>
<proteinExistence type="predicted"/>
<evidence type="ECO:0000313" key="7">
    <source>
        <dbReference type="EMBL" id="KAE9264527.1"/>
    </source>
</evidence>
<evidence type="ECO:0000313" key="12">
    <source>
        <dbReference type="Proteomes" id="UP000440367"/>
    </source>
</evidence>
<dbReference type="EMBL" id="QXFY01009171">
    <property type="protein sequence ID" value="KAE9262945.1"/>
    <property type="molecule type" value="Genomic_DNA"/>
</dbReference>
<name>A0A6A3Z0F9_9STRA</name>
<dbReference type="Proteomes" id="UP000440732">
    <property type="component" value="Unassembled WGS sequence"/>
</dbReference>
<dbReference type="EMBL" id="QXFZ01000180">
    <property type="protein sequence ID" value="KAE9128512.1"/>
    <property type="molecule type" value="Genomic_DNA"/>
</dbReference>
<evidence type="ECO:0000313" key="9">
    <source>
        <dbReference type="EMBL" id="KAE9355130.1"/>
    </source>
</evidence>
<dbReference type="Proteomes" id="UP000433483">
    <property type="component" value="Unassembled WGS sequence"/>
</dbReference>
<dbReference type="EMBL" id="QXGE01000145">
    <property type="protein sequence ID" value="KAE9322692.1"/>
    <property type="molecule type" value="Genomic_DNA"/>
</dbReference>
<dbReference type="EMBL" id="QXFY01000139">
    <property type="protein sequence ID" value="KAE9355130.1"/>
    <property type="molecule type" value="Genomic_DNA"/>
</dbReference>
<protein>
    <submittedName>
        <fullName evidence="4">Uncharacterized protein</fullName>
    </submittedName>
</protein>
<dbReference type="Proteomes" id="UP000437068">
    <property type="component" value="Unassembled WGS sequence"/>
</dbReference>
<dbReference type="Proteomes" id="UP000486351">
    <property type="component" value="Unassembled WGS sequence"/>
</dbReference>
<evidence type="ECO:0000313" key="5">
    <source>
        <dbReference type="EMBL" id="KAE9248268.1"/>
    </source>
</evidence>
<evidence type="ECO:0000313" key="4">
    <source>
        <dbReference type="EMBL" id="KAE9226168.1"/>
    </source>
</evidence>
<dbReference type="Proteomes" id="UP000440367">
    <property type="component" value="Unassembled WGS sequence"/>
</dbReference>
<sequence length="81" mass="9355">MKGLTKSFENQISHFVAEQVDKAVDQFSKDLEENFFEVDDLWLNTQEQMVSNDRQLAPAMVSEGPTAEELSAIREFMVEER</sequence>
<keyword evidence="10" id="KW-1185">Reference proteome</keyword>